<dbReference type="InParanoid" id="A0A0P0VC51"/>
<name>A0A0P0VC51_ORYSJ</name>
<proteinExistence type="predicted"/>
<gene>
    <name evidence="1" type="ordered locus">Os01g0923750</name>
    <name evidence="1" type="ORF">OSNPB_010923750</name>
</gene>
<accession>A0A0P0VC51</accession>
<dbReference type="Gramene" id="Os01t0923750-00">
    <property type="protein sequence ID" value="Os01t0923750-00"/>
    <property type="gene ID" value="Os01g0923750"/>
</dbReference>
<dbReference type="AlphaFoldDB" id="A0A0P0VC51"/>
<dbReference type="Proteomes" id="UP000059680">
    <property type="component" value="Chromosome 1"/>
</dbReference>
<dbReference type="EMBL" id="AP014957">
    <property type="protein sequence ID" value="BAS75963.1"/>
    <property type="molecule type" value="Genomic_DNA"/>
</dbReference>
<reference evidence="1 2" key="3">
    <citation type="journal article" date="2013" name="Rice">
        <title>Improvement of the Oryza sativa Nipponbare reference genome using next generation sequence and optical map data.</title>
        <authorList>
            <person name="Kawahara Y."/>
            <person name="de la Bastide M."/>
            <person name="Hamilton J.P."/>
            <person name="Kanamori H."/>
            <person name="McCombie W.R."/>
            <person name="Ouyang S."/>
            <person name="Schwartz D.C."/>
            <person name="Tanaka T."/>
            <person name="Wu J."/>
            <person name="Zhou S."/>
            <person name="Childs K.L."/>
            <person name="Davidson R.M."/>
            <person name="Lin H."/>
            <person name="Quesada-Ocampo L."/>
            <person name="Vaillancourt B."/>
            <person name="Sakai H."/>
            <person name="Lee S.S."/>
            <person name="Kim J."/>
            <person name="Numa H."/>
            <person name="Itoh T."/>
            <person name="Buell C.R."/>
            <person name="Matsumoto T."/>
        </authorList>
    </citation>
    <scope>NUCLEOTIDE SEQUENCE [LARGE SCALE GENOMIC DNA]</scope>
    <source>
        <strain evidence="2">cv. Nipponbare</strain>
    </source>
</reference>
<keyword evidence="2" id="KW-1185">Reference proteome</keyword>
<protein>
    <submittedName>
        <fullName evidence="1">Os01g0923750 protein</fullName>
    </submittedName>
</protein>
<reference evidence="1 2" key="2">
    <citation type="journal article" date="2013" name="Plant Cell Physiol.">
        <title>Rice Annotation Project Database (RAP-DB): an integrative and interactive database for rice genomics.</title>
        <authorList>
            <person name="Sakai H."/>
            <person name="Lee S.S."/>
            <person name="Tanaka T."/>
            <person name="Numa H."/>
            <person name="Kim J."/>
            <person name="Kawahara Y."/>
            <person name="Wakimoto H."/>
            <person name="Yang C.C."/>
            <person name="Iwamoto M."/>
            <person name="Abe T."/>
            <person name="Yamada Y."/>
            <person name="Muto A."/>
            <person name="Inokuchi H."/>
            <person name="Ikemura T."/>
            <person name="Matsumoto T."/>
            <person name="Sasaki T."/>
            <person name="Itoh T."/>
        </authorList>
    </citation>
    <scope>NUCLEOTIDE SEQUENCE [LARGE SCALE GENOMIC DNA]</scope>
    <source>
        <strain evidence="2">cv. Nipponbare</strain>
    </source>
</reference>
<dbReference type="PaxDb" id="39947-A0A0P0VC51"/>
<organism evidence="1 2">
    <name type="scientific">Oryza sativa subsp. japonica</name>
    <name type="common">Rice</name>
    <dbReference type="NCBI Taxonomy" id="39947"/>
    <lineage>
        <taxon>Eukaryota</taxon>
        <taxon>Viridiplantae</taxon>
        <taxon>Streptophyta</taxon>
        <taxon>Embryophyta</taxon>
        <taxon>Tracheophyta</taxon>
        <taxon>Spermatophyta</taxon>
        <taxon>Magnoliopsida</taxon>
        <taxon>Liliopsida</taxon>
        <taxon>Poales</taxon>
        <taxon>Poaceae</taxon>
        <taxon>BOP clade</taxon>
        <taxon>Oryzoideae</taxon>
        <taxon>Oryzeae</taxon>
        <taxon>Oryzinae</taxon>
        <taxon>Oryza</taxon>
        <taxon>Oryza sativa</taxon>
    </lineage>
</organism>
<reference evidence="2" key="1">
    <citation type="journal article" date="2005" name="Nature">
        <title>The map-based sequence of the rice genome.</title>
        <authorList>
            <consortium name="International rice genome sequencing project (IRGSP)"/>
            <person name="Matsumoto T."/>
            <person name="Wu J."/>
            <person name="Kanamori H."/>
            <person name="Katayose Y."/>
            <person name="Fujisawa M."/>
            <person name="Namiki N."/>
            <person name="Mizuno H."/>
            <person name="Yamamoto K."/>
            <person name="Antonio B.A."/>
            <person name="Baba T."/>
            <person name="Sakata K."/>
            <person name="Nagamura Y."/>
            <person name="Aoki H."/>
            <person name="Arikawa K."/>
            <person name="Arita K."/>
            <person name="Bito T."/>
            <person name="Chiden Y."/>
            <person name="Fujitsuka N."/>
            <person name="Fukunaka R."/>
            <person name="Hamada M."/>
            <person name="Harada C."/>
            <person name="Hayashi A."/>
            <person name="Hijishita S."/>
            <person name="Honda M."/>
            <person name="Hosokawa S."/>
            <person name="Ichikawa Y."/>
            <person name="Idonuma A."/>
            <person name="Iijima M."/>
            <person name="Ikeda M."/>
            <person name="Ikeno M."/>
            <person name="Ito K."/>
            <person name="Ito S."/>
            <person name="Ito T."/>
            <person name="Ito Y."/>
            <person name="Ito Y."/>
            <person name="Iwabuchi A."/>
            <person name="Kamiya K."/>
            <person name="Karasawa W."/>
            <person name="Kurita K."/>
            <person name="Katagiri S."/>
            <person name="Kikuta A."/>
            <person name="Kobayashi H."/>
            <person name="Kobayashi N."/>
            <person name="Machita K."/>
            <person name="Maehara T."/>
            <person name="Masukawa M."/>
            <person name="Mizubayashi T."/>
            <person name="Mukai Y."/>
            <person name="Nagasaki H."/>
            <person name="Nagata Y."/>
            <person name="Naito S."/>
            <person name="Nakashima M."/>
            <person name="Nakama Y."/>
            <person name="Nakamichi Y."/>
            <person name="Nakamura M."/>
            <person name="Meguro A."/>
            <person name="Negishi M."/>
            <person name="Ohta I."/>
            <person name="Ohta T."/>
            <person name="Okamoto M."/>
            <person name="Ono N."/>
            <person name="Saji S."/>
            <person name="Sakaguchi M."/>
            <person name="Sakai K."/>
            <person name="Shibata M."/>
            <person name="Shimokawa T."/>
            <person name="Song J."/>
            <person name="Takazaki Y."/>
            <person name="Terasawa K."/>
            <person name="Tsugane M."/>
            <person name="Tsuji K."/>
            <person name="Ueda S."/>
            <person name="Waki K."/>
            <person name="Yamagata H."/>
            <person name="Yamamoto M."/>
            <person name="Yamamoto S."/>
            <person name="Yamane H."/>
            <person name="Yoshiki S."/>
            <person name="Yoshihara R."/>
            <person name="Yukawa K."/>
            <person name="Zhong H."/>
            <person name="Yano M."/>
            <person name="Yuan Q."/>
            <person name="Ouyang S."/>
            <person name="Liu J."/>
            <person name="Jones K.M."/>
            <person name="Gansberger K."/>
            <person name="Moffat K."/>
            <person name="Hill J."/>
            <person name="Bera J."/>
            <person name="Fadrosh D."/>
            <person name="Jin S."/>
            <person name="Johri S."/>
            <person name="Kim M."/>
            <person name="Overton L."/>
            <person name="Reardon M."/>
            <person name="Tsitrin T."/>
            <person name="Vuong H."/>
            <person name="Weaver B."/>
            <person name="Ciecko A."/>
            <person name="Tallon L."/>
            <person name="Jackson J."/>
            <person name="Pai G."/>
            <person name="Aken S.V."/>
            <person name="Utterback T."/>
            <person name="Reidmuller S."/>
            <person name="Feldblyum T."/>
            <person name="Hsiao J."/>
            <person name="Zismann V."/>
            <person name="Iobst S."/>
            <person name="de Vazeille A.R."/>
            <person name="Buell C.R."/>
            <person name="Ying K."/>
            <person name="Li Y."/>
            <person name="Lu T."/>
            <person name="Huang Y."/>
            <person name="Zhao Q."/>
            <person name="Feng Q."/>
            <person name="Zhang L."/>
            <person name="Zhu J."/>
            <person name="Weng Q."/>
            <person name="Mu J."/>
            <person name="Lu Y."/>
            <person name="Fan D."/>
            <person name="Liu Y."/>
            <person name="Guan J."/>
            <person name="Zhang Y."/>
            <person name="Yu S."/>
            <person name="Liu X."/>
            <person name="Zhang Y."/>
            <person name="Hong G."/>
            <person name="Han B."/>
            <person name="Choisne N."/>
            <person name="Demange N."/>
            <person name="Orjeda G."/>
            <person name="Samain S."/>
            <person name="Cattolico L."/>
            <person name="Pelletier E."/>
            <person name="Couloux A."/>
            <person name="Segurens B."/>
            <person name="Wincker P."/>
            <person name="D'Hont A."/>
            <person name="Scarpelli C."/>
            <person name="Weissenbach J."/>
            <person name="Salanoubat M."/>
            <person name="Quetier F."/>
            <person name="Yu Y."/>
            <person name="Kim H.R."/>
            <person name="Rambo T."/>
            <person name="Currie J."/>
            <person name="Collura K."/>
            <person name="Luo M."/>
            <person name="Yang T."/>
            <person name="Ammiraju J.S.S."/>
            <person name="Engler F."/>
            <person name="Soderlund C."/>
            <person name="Wing R.A."/>
            <person name="Palmer L.E."/>
            <person name="de la Bastide M."/>
            <person name="Spiegel L."/>
            <person name="Nascimento L."/>
            <person name="Zutavern T."/>
            <person name="O'Shaughnessy A."/>
            <person name="Dike S."/>
            <person name="Dedhia N."/>
            <person name="Preston R."/>
            <person name="Balija V."/>
            <person name="McCombie W.R."/>
            <person name="Chow T."/>
            <person name="Chen H."/>
            <person name="Chung M."/>
            <person name="Chen C."/>
            <person name="Shaw J."/>
            <person name="Wu H."/>
            <person name="Hsiao K."/>
            <person name="Chao Y."/>
            <person name="Chu M."/>
            <person name="Cheng C."/>
            <person name="Hour A."/>
            <person name="Lee P."/>
            <person name="Lin S."/>
            <person name="Lin Y."/>
            <person name="Liou J."/>
            <person name="Liu S."/>
            <person name="Hsing Y."/>
            <person name="Raghuvanshi S."/>
            <person name="Mohanty A."/>
            <person name="Bharti A.K."/>
            <person name="Gaur A."/>
            <person name="Gupta V."/>
            <person name="Kumar D."/>
            <person name="Ravi V."/>
            <person name="Vij S."/>
            <person name="Kapur A."/>
            <person name="Khurana P."/>
            <person name="Khurana P."/>
            <person name="Khurana J.P."/>
            <person name="Tyagi A.K."/>
            <person name="Gaikwad K."/>
            <person name="Singh A."/>
            <person name="Dalal V."/>
            <person name="Srivastava S."/>
            <person name="Dixit A."/>
            <person name="Pal A.K."/>
            <person name="Ghazi I.A."/>
            <person name="Yadav M."/>
            <person name="Pandit A."/>
            <person name="Bhargava A."/>
            <person name="Sureshbabu K."/>
            <person name="Batra K."/>
            <person name="Sharma T.R."/>
            <person name="Mohapatra T."/>
            <person name="Singh N.K."/>
            <person name="Messing J."/>
            <person name="Nelson A.B."/>
            <person name="Fuks G."/>
            <person name="Kavchok S."/>
            <person name="Keizer G."/>
            <person name="Linton E."/>
            <person name="Llaca V."/>
            <person name="Song R."/>
            <person name="Tanyolac B."/>
            <person name="Young S."/>
            <person name="Ho-Il K."/>
            <person name="Hahn J.H."/>
            <person name="Sangsakoo G."/>
            <person name="Vanavichit A."/>
            <person name="de Mattos Luiz.A.T."/>
            <person name="Zimmer P.D."/>
            <person name="Malone G."/>
            <person name="Dellagostin O."/>
            <person name="de Oliveira A.C."/>
            <person name="Bevan M."/>
            <person name="Bancroft I."/>
            <person name="Minx P."/>
            <person name="Cordum H."/>
            <person name="Wilson R."/>
            <person name="Cheng Z."/>
            <person name="Jin W."/>
            <person name="Jiang J."/>
            <person name="Leong S.A."/>
            <person name="Iwama H."/>
            <person name="Gojobori T."/>
            <person name="Itoh T."/>
            <person name="Niimura Y."/>
            <person name="Fujii Y."/>
            <person name="Habara T."/>
            <person name="Sakai H."/>
            <person name="Sato Y."/>
            <person name="Wilson G."/>
            <person name="Kumar K."/>
            <person name="McCouch S."/>
            <person name="Juretic N."/>
            <person name="Hoen D."/>
            <person name="Wright S."/>
            <person name="Bruskiewich R."/>
            <person name="Bureau T."/>
            <person name="Miyao A."/>
            <person name="Hirochika H."/>
            <person name="Nishikawa T."/>
            <person name="Kadowaki K."/>
            <person name="Sugiura M."/>
            <person name="Burr B."/>
            <person name="Sasaki T."/>
        </authorList>
    </citation>
    <scope>NUCLEOTIDE SEQUENCE [LARGE SCALE GENOMIC DNA]</scope>
    <source>
        <strain evidence="2">cv. Nipponbare</strain>
    </source>
</reference>
<sequence>MHLMLSRRITKVEHADMAHATPSIITVHTDRALVGRIIHIHHDGFLARELFEQLLDECLYVKYAAQIANRGLDAFMWPGICRELILINSVRQDHSEAIIQ</sequence>
<evidence type="ECO:0000313" key="2">
    <source>
        <dbReference type="Proteomes" id="UP000059680"/>
    </source>
</evidence>
<evidence type="ECO:0000313" key="1">
    <source>
        <dbReference type="EMBL" id="BAS75963.1"/>
    </source>
</evidence>